<accession>A0A183HQC8</accession>
<dbReference type="AlphaFoldDB" id="A0A183HQC8"/>
<reference evidence="1" key="1">
    <citation type="submission" date="2016-06" db="UniProtKB">
        <authorList>
            <consortium name="WormBaseParasite"/>
        </authorList>
    </citation>
    <scope>IDENTIFICATION</scope>
</reference>
<dbReference type="WBParaSite" id="OFLC_0000968901-mRNA-1">
    <property type="protein sequence ID" value="OFLC_0000968901-mRNA-1"/>
    <property type="gene ID" value="OFLC_0000968901"/>
</dbReference>
<protein>
    <submittedName>
        <fullName evidence="1">HTH lysR-type domain-containing protein</fullName>
    </submittedName>
</protein>
<sequence length="139" mass="16075">LQVDFRLNITKGGQQLANKLVKEFDQFEDLIQQNLENIMNHWKLITIVSCLYQFLSCRQNPRSKNIIILPTNSIEIHTLNDTTRSPVIKLDTFPYTPQNTSFQHSSGFLLRTPHFNILPDFFLSPPFESIANSDIAKLQ</sequence>
<evidence type="ECO:0000313" key="1">
    <source>
        <dbReference type="WBParaSite" id="OFLC_0000968901-mRNA-1"/>
    </source>
</evidence>
<dbReference type="STRING" id="387005.A0A183HQC8"/>
<proteinExistence type="predicted"/>
<organism evidence="1">
    <name type="scientific">Onchocerca flexuosa</name>
    <dbReference type="NCBI Taxonomy" id="387005"/>
    <lineage>
        <taxon>Eukaryota</taxon>
        <taxon>Metazoa</taxon>
        <taxon>Ecdysozoa</taxon>
        <taxon>Nematoda</taxon>
        <taxon>Chromadorea</taxon>
        <taxon>Rhabditida</taxon>
        <taxon>Spirurina</taxon>
        <taxon>Spiruromorpha</taxon>
        <taxon>Filarioidea</taxon>
        <taxon>Onchocercidae</taxon>
        <taxon>Onchocerca</taxon>
    </lineage>
</organism>
<name>A0A183HQC8_9BILA</name>